<protein>
    <recommendedName>
        <fullName evidence="16">Peptidoglycan D,D-transpeptidase FtsI</fullName>
        <ecNumber evidence="16">3.4.16.4</ecNumber>
    </recommendedName>
    <alternativeName>
        <fullName evidence="16">Penicillin-binding protein 3</fullName>
        <shortName evidence="16">PBP-3</shortName>
    </alternativeName>
</protein>
<feature type="active site" description="Acyl-ester intermediate" evidence="16">
    <location>
        <position position="275"/>
    </location>
</feature>
<dbReference type="GO" id="GO:0009252">
    <property type="term" value="P:peptidoglycan biosynthetic process"/>
    <property type="evidence" value="ECO:0007669"/>
    <property type="project" value="UniProtKB-UniRule"/>
</dbReference>
<dbReference type="Gene3D" id="3.40.710.10">
    <property type="entry name" value="DD-peptidase/beta-lactamase superfamily"/>
    <property type="match status" value="1"/>
</dbReference>
<evidence type="ECO:0000256" key="15">
    <source>
        <dbReference type="ARBA" id="ARBA00023316"/>
    </source>
</evidence>
<keyword evidence="5 16" id="KW-0121">Carboxypeptidase</keyword>
<evidence type="ECO:0000256" key="4">
    <source>
        <dbReference type="ARBA" id="ARBA00022618"/>
    </source>
</evidence>
<evidence type="ECO:0000256" key="12">
    <source>
        <dbReference type="ARBA" id="ARBA00023136"/>
    </source>
</evidence>
<dbReference type="InterPro" id="IPR036138">
    <property type="entry name" value="PBP_dimer_sf"/>
</dbReference>
<keyword evidence="9 16" id="KW-0133">Cell shape</keyword>
<dbReference type="UniPathway" id="UPA00219"/>
<evidence type="ECO:0000256" key="9">
    <source>
        <dbReference type="ARBA" id="ARBA00022960"/>
    </source>
</evidence>
<comment type="catalytic activity">
    <reaction evidence="16">
        <text>Preferential cleavage: (Ac)2-L-Lys-D-Ala-|-D-Ala. Also transpeptidation of peptidyl-alanyl moieties that are N-acyl substituents of D-alanine.</text>
        <dbReference type="EC" id="3.4.16.4"/>
    </reaction>
</comment>
<dbReference type="Proteomes" id="UP000587991">
    <property type="component" value="Unassembled WGS sequence"/>
</dbReference>
<evidence type="ECO:0000256" key="8">
    <source>
        <dbReference type="ARBA" id="ARBA00022801"/>
    </source>
</evidence>
<feature type="domain" description="Penicillin-binding protein dimerisation" evidence="18">
    <location>
        <begin position="38"/>
        <end position="186"/>
    </location>
</feature>
<dbReference type="GO" id="GO:0071555">
    <property type="term" value="P:cell wall organization"/>
    <property type="evidence" value="ECO:0007669"/>
    <property type="project" value="UniProtKB-KW"/>
</dbReference>
<evidence type="ECO:0000256" key="3">
    <source>
        <dbReference type="ARBA" id="ARBA00022519"/>
    </source>
</evidence>
<dbReference type="GO" id="GO:0008360">
    <property type="term" value="P:regulation of cell shape"/>
    <property type="evidence" value="ECO:0007669"/>
    <property type="project" value="UniProtKB-KW"/>
</dbReference>
<comment type="function">
    <text evidence="16">Catalyzes cross-linking of the peptidoglycan cell wall at the division septum.</text>
</comment>
<dbReference type="InterPro" id="IPR037532">
    <property type="entry name" value="FtsI_transpept"/>
</dbReference>
<keyword evidence="7 16" id="KW-0812">Transmembrane</keyword>
<dbReference type="HAMAP" id="MF_02080">
    <property type="entry name" value="FtsI_transpept"/>
    <property type="match status" value="1"/>
</dbReference>
<dbReference type="GO" id="GO:0000917">
    <property type="term" value="P:division septum assembly"/>
    <property type="evidence" value="ECO:0007669"/>
    <property type="project" value="UniProtKB-KW"/>
</dbReference>
<evidence type="ECO:0000256" key="2">
    <source>
        <dbReference type="ARBA" id="ARBA00022475"/>
    </source>
</evidence>
<dbReference type="GO" id="GO:0008955">
    <property type="term" value="F:peptidoglycan glycosyltransferase activity"/>
    <property type="evidence" value="ECO:0007669"/>
    <property type="project" value="InterPro"/>
</dbReference>
<comment type="caution">
    <text evidence="19">The sequence shown here is derived from an EMBL/GenBank/DDBJ whole genome shotgun (WGS) entry which is preliminary data.</text>
</comment>
<dbReference type="InterPro" id="IPR050515">
    <property type="entry name" value="Beta-lactam/transpept"/>
</dbReference>
<dbReference type="Pfam" id="PF00905">
    <property type="entry name" value="Transpeptidase"/>
    <property type="match status" value="1"/>
</dbReference>
<dbReference type="Gene3D" id="3.90.1310.10">
    <property type="entry name" value="Penicillin-binding protein 2a (Domain 2)"/>
    <property type="match status" value="1"/>
</dbReference>
<dbReference type="Pfam" id="PF03717">
    <property type="entry name" value="PBP_dimer"/>
    <property type="match status" value="1"/>
</dbReference>
<dbReference type="AlphaFoldDB" id="A0A847SGI7"/>
<dbReference type="EMBL" id="JABAIM010000001">
    <property type="protein sequence ID" value="NLR75052.1"/>
    <property type="molecule type" value="Genomic_DNA"/>
</dbReference>
<comment type="subcellular location">
    <subcellularLocation>
        <location evidence="1">Membrane</location>
    </subcellularLocation>
</comment>
<evidence type="ECO:0000256" key="14">
    <source>
        <dbReference type="ARBA" id="ARBA00023306"/>
    </source>
</evidence>
<keyword evidence="13 16" id="KW-0717">Septation</keyword>
<keyword evidence="2 16" id="KW-1003">Cell membrane</keyword>
<keyword evidence="4 16" id="KW-0132">Cell division</keyword>
<keyword evidence="12 16" id="KW-0472">Membrane</keyword>
<evidence type="ECO:0000256" key="7">
    <source>
        <dbReference type="ARBA" id="ARBA00022692"/>
    </source>
</evidence>
<dbReference type="Gene3D" id="3.30.450.330">
    <property type="match status" value="1"/>
</dbReference>
<dbReference type="SUPFAM" id="SSF56601">
    <property type="entry name" value="beta-lactamase/transpeptidase-like"/>
    <property type="match status" value="1"/>
</dbReference>
<dbReference type="InterPro" id="IPR005311">
    <property type="entry name" value="PBP_dimer"/>
</dbReference>
<organism evidence="19 20">
    <name type="scientific">Leeia aquatica</name>
    <dbReference type="NCBI Taxonomy" id="2725557"/>
    <lineage>
        <taxon>Bacteria</taxon>
        <taxon>Pseudomonadati</taxon>
        <taxon>Pseudomonadota</taxon>
        <taxon>Betaproteobacteria</taxon>
        <taxon>Neisseriales</taxon>
        <taxon>Leeiaceae</taxon>
        <taxon>Leeia</taxon>
    </lineage>
</organism>
<keyword evidence="20" id="KW-1185">Reference proteome</keyword>
<dbReference type="InterPro" id="IPR001460">
    <property type="entry name" value="PCN-bd_Tpept"/>
</dbReference>
<evidence type="ECO:0000259" key="17">
    <source>
        <dbReference type="Pfam" id="PF00905"/>
    </source>
</evidence>
<dbReference type="EC" id="3.4.16.4" evidence="16"/>
<evidence type="ECO:0000256" key="16">
    <source>
        <dbReference type="HAMAP-Rule" id="MF_02080"/>
    </source>
</evidence>
<keyword evidence="8 16" id="KW-0378">Hydrolase</keyword>
<dbReference type="GO" id="GO:0009002">
    <property type="term" value="F:serine-type D-Ala-D-Ala carboxypeptidase activity"/>
    <property type="evidence" value="ECO:0007669"/>
    <property type="project" value="UniProtKB-UniRule"/>
</dbReference>
<keyword evidence="6 16" id="KW-0645">Protease</keyword>
<feature type="domain" description="Penicillin-binding protein transpeptidase" evidence="17">
    <location>
        <begin position="228"/>
        <end position="523"/>
    </location>
</feature>
<keyword evidence="11 16" id="KW-1133">Transmembrane helix</keyword>
<evidence type="ECO:0000313" key="19">
    <source>
        <dbReference type="EMBL" id="NLR75052.1"/>
    </source>
</evidence>
<evidence type="ECO:0000256" key="11">
    <source>
        <dbReference type="ARBA" id="ARBA00022989"/>
    </source>
</evidence>
<dbReference type="SUPFAM" id="SSF56519">
    <property type="entry name" value="Penicillin binding protein dimerisation domain"/>
    <property type="match status" value="1"/>
</dbReference>
<comment type="similarity">
    <text evidence="16">Belongs to the transpeptidase family. FtsI subfamily.</text>
</comment>
<name>A0A847SGI7_9NEIS</name>
<dbReference type="InterPro" id="IPR012338">
    <property type="entry name" value="Beta-lactam/transpept-like"/>
</dbReference>
<keyword evidence="10 16" id="KW-0573">Peptidoglycan synthesis</keyword>
<comment type="pathway">
    <text evidence="16">Cell wall biogenesis; peptidoglycan biosynthesis.</text>
</comment>
<keyword evidence="3 16" id="KW-0997">Cell inner membrane</keyword>
<keyword evidence="14 16" id="KW-0131">Cell cycle</keyword>
<evidence type="ECO:0000256" key="5">
    <source>
        <dbReference type="ARBA" id="ARBA00022645"/>
    </source>
</evidence>
<dbReference type="Gene3D" id="1.10.150.770">
    <property type="match status" value="1"/>
</dbReference>
<evidence type="ECO:0000256" key="10">
    <source>
        <dbReference type="ARBA" id="ARBA00022984"/>
    </source>
</evidence>
<dbReference type="GO" id="GO:0005886">
    <property type="term" value="C:plasma membrane"/>
    <property type="evidence" value="ECO:0007669"/>
    <property type="project" value="UniProtKB-UniRule"/>
</dbReference>
<evidence type="ECO:0000313" key="20">
    <source>
        <dbReference type="Proteomes" id="UP000587991"/>
    </source>
</evidence>
<evidence type="ECO:0000256" key="13">
    <source>
        <dbReference type="ARBA" id="ARBA00023210"/>
    </source>
</evidence>
<dbReference type="GO" id="GO:0006508">
    <property type="term" value="P:proteolysis"/>
    <property type="evidence" value="ECO:0007669"/>
    <property type="project" value="UniProtKB-KW"/>
</dbReference>
<dbReference type="GO" id="GO:0043093">
    <property type="term" value="P:FtsZ-dependent cytokinesis"/>
    <property type="evidence" value="ECO:0007669"/>
    <property type="project" value="UniProtKB-UniRule"/>
</dbReference>
<accession>A0A847SGI7</accession>
<gene>
    <name evidence="16" type="primary">ftsI</name>
    <name evidence="19" type="ORF">HF682_07760</name>
</gene>
<dbReference type="PANTHER" id="PTHR30627:SF1">
    <property type="entry name" value="PEPTIDOGLYCAN D,D-TRANSPEPTIDASE FTSI"/>
    <property type="match status" value="1"/>
</dbReference>
<reference evidence="19 20" key="1">
    <citation type="submission" date="2020-04" db="EMBL/GenBank/DDBJ databases">
        <title>Draft genome of Leeia sp. IMCC25680.</title>
        <authorList>
            <person name="Song J."/>
            <person name="Cho J.-C."/>
        </authorList>
    </citation>
    <scope>NUCLEOTIDE SEQUENCE [LARGE SCALE GENOMIC DNA]</scope>
    <source>
        <strain evidence="19 20">IMCC25680</strain>
    </source>
</reference>
<evidence type="ECO:0000256" key="6">
    <source>
        <dbReference type="ARBA" id="ARBA00022670"/>
    </source>
</evidence>
<dbReference type="GO" id="GO:0008658">
    <property type="term" value="F:penicillin binding"/>
    <property type="evidence" value="ECO:0007669"/>
    <property type="project" value="InterPro"/>
</dbReference>
<proteinExistence type="inferred from homology"/>
<sequence length="555" mass="60393">MLGLGIVALAGRALYLQVQQDDFLRKEGEIRYNRVIPLKAKRGVITDREGNTLARSAQAASIWVNAKEAAGLVTLEQFRQLSDLLKVPETELRARFASKDREFVYLKRRINPELAKTILDLKVPGVYQQPEYVRLYPAHEMMAHIVGFTDNDEKGQEGIERARNSLLAGQDGRWKVIRDRRGYVVEDVGTKVLPKDGETVTLSIDSDIQYWAYHELVAGVAAAKAKAGGVVVLDAHTGEILALANLPTYNPNNRSKIDPSRMRNRVLTDQFEPGSMMKPLSIATALDAGIVQPTTLIPTSGSTQIGGRTITDTHNYGSLTVEGVVQKSSNIGTATIALRMPAETLWSLFDRVGLGKVPGTGFPGEARGKLRSPKTWQTVEQATMSYGYGLSVSLMQIARAYMVFANNGAIRPVSILKLDAPGPATQVLKPQTAQQVLKMLEMVTQPGGTAQLAQVVGYRVGGKTGTAYKVSGRGYDKSKYVASFVGVAPISNPRIIVAVMIDEPDPTRHYGGQVAAPVFSKIVSDIMRKMKVPHDAPVQTTVIPGFDEPEAETGL</sequence>
<evidence type="ECO:0000259" key="18">
    <source>
        <dbReference type="Pfam" id="PF03717"/>
    </source>
</evidence>
<keyword evidence="15 16" id="KW-0961">Cell wall biogenesis/degradation</keyword>
<dbReference type="PANTHER" id="PTHR30627">
    <property type="entry name" value="PEPTIDOGLYCAN D,D-TRANSPEPTIDASE"/>
    <property type="match status" value="1"/>
</dbReference>
<evidence type="ECO:0000256" key="1">
    <source>
        <dbReference type="ARBA" id="ARBA00004370"/>
    </source>
</evidence>